<dbReference type="PROSITE" id="PS51257">
    <property type="entry name" value="PROKAR_LIPOPROTEIN"/>
    <property type="match status" value="1"/>
</dbReference>
<comment type="caution">
    <text evidence="2">The sequence shown here is derived from an EMBL/GenBank/DDBJ whole genome shotgun (WGS) entry which is preliminary data.</text>
</comment>
<organism evidence="2 3">
    <name type="scientific">Leucobacter soli</name>
    <dbReference type="NCBI Taxonomy" id="2812850"/>
    <lineage>
        <taxon>Bacteria</taxon>
        <taxon>Bacillati</taxon>
        <taxon>Actinomycetota</taxon>
        <taxon>Actinomycetes</taxon>
        <taxon>Micrococcales</taxon>
        <taxon>Microbacteriaceae</taxon>
        <taxon>Leucobacter</taxon>
    </lineage>
</organism>
<evidence type="ECO:0000313" key="3">
    <source>
        <dbReference type="Proteomes" id="UP000693892"/>
    </source>
</evidence>
<evidence type="ECO:0000313" key="2">
    <source>
        <dbReference type="EMBL" id="CAG7610076.1"/>
    </source>
</evidence>
<proteinExistence type="predicted"/>
<accession>A0A916JWG0</accession>
<dbReference type="Proteomes" id="UP000693892">
    <property type="component" value="Unassembled WGS sequence"/>
</dbReference>
<reference evidence="2" key="1">
    <citation type="submission" date="2021-06" db="EMBL/GenBank/DDBJ databases">
        <authorList>
            <person name="Criscuolo A."/>
        </authorList>
    </citation>
    <scope>NUCLEOTIDE SEQUENCE</scope>
    <source>
        <strain evidence="2">CIP111803</strain>
    </source>
</reference>
<evidence type="ECO:0000256" key="1">
    <source>
        <dbReference type="SAM" id="SignalP"/>
    </source>
</evidence>
<keyword evidence="1" id="KW-0732">Signal</keyword>
<evidence type="ECO:0008006" key="4">
    <source>
        <dbReference type="Google" id="ProtNLM"/>
    </source>
</evidence>
<sequence>MRATTGAIFALLAAAALTLTGCVGVESEVPAAAPEDSATSEVCAGVETVVDFGELGGAPETGCAETDAAITAAEAFQQAGVELEGVAASDQFFACRVAGAPAADQELEYEGEGYTADCAGFGPAWAWWGLFVDTGEGWAFAQEGAETQQVEPGQRVAFAWQFGDTTEPRLPVDQS</sequence>
<dbReference type="RefSeq" id="WP_218114879.1">
    <property type="nucleotide sequence ID" value="NZ_CAJVAP010000012.1"/>
</dbReference>
<gene>
    <name evidence="2" type="ORF">LEUCIP111803_01258</name>
</gene>
<dbReference type="EMBL" id="CAJVAP010000012">
    <property type="protein sequence ID" value="CAG7610076.1"/>
    <property type="molecule type" value="Genomic_DNA"/>
</dbReference>
<feature type="chain" id="PRO_5039110283" description="DUF4430 domain-containing protein" evidence="1">
    <location>
        <begin position="26"/>
        <end position="175"/>
    </location>
</feature>
<dbReference type="AlphaFoldDB" id="A0A916JWG0"/>
<feature type="signal peptide" evidence="1">
    <location>
        <begin position="1"/>
        <end position="25"/>
    </location>
</feature>
<name>A0A916JWG0_9MICO</name>
<keyword evidence="3" id="KW-1185">Reference proteome</keyword>
<protein>
    <recommendedName>
        <fullName evidence="4">DUF4430 domain-containing protein</fullName>
    </recommendedName>
</protein>